<dbReference type="Gene3D" id="2.170.150.20">
    <property type="entry name" value="Peptide methionine sulfoxide reductase"/>
    <property type="match status" value="1"/>
</dbReference>
<feature type="chain" id="PRO_5045197631" description="Peptide methionine sulfoxide reductase MsrA" evidence="8">
    <location>
        <begin position="25"/>
        <end position="423"/>
    </location>
</feature>
<feature type="signal peptide" evidence="8">
    <location>
        <begin position="1"/>
        <end position="24"/>
    </location>
</feature>
<dbReference type="InterPro" id="IPR012336">
    <property type="entry name" value="Thioredoxin-like_fold"/>
</dbReference>
<evidence type="ECO:0000256" key="5">
    <source>
        <dbReference type="ARBA" id="ARBA00048488"/>
    </source>
</evidence>
<reference evidence="11" key="1">
    <citation type="journal article" date="2019" name="Int. J. Syst. Evol. Microbiol.">
        <title>The Global Catalogue of Microorganisms (GCM) 10K type strain sequencing project: providing services to taxonomists for standard genome sequencing and annotation.</title>
        <authorList>
            <consortium name="The Broad Institute Genomics Platform"/>
            <consortium name="The Broad Institute Genome Sequencing Center for Infectious Disease"/>
            <person name="Wu L."/>
            <person name="Ma J."/>
        </authorList>
    </citation>
    <scope>NUCLEOTIDE SEQUENCE [LARGE SCALE GENOMIC DNA]</scope>
    <source>
        <strain evidence="11">JCM 14331</strain>
    </source>
</reference>
<gene>
    <name evidence="7" type="primary">msrA</name>
    <name evidence="10" type="ORF">GCM10009098_36470</name>
</gene>
<keyword evidence="1 7" id="KW-0560">Oxidoreductase</keyword>
<keyword evidence="2" id="KW-0511">Multifunctional enzyme</keyword>
<feature type="domain" description="MsrB" evidence="9">
    <location>
        <begin position="300"/>
        <end position="422"/>
    </location>
</feature>
<dbReference type="InterPro" id="IPR036249">
    <property type="entry name" value="Thioredoxin-like_sf"/>
</dbReference>
<sequence>MTRSWLKTFYLSLLLAGSTLSLQAETMPATSHLDSIVVGAGCFWGVEKRFEAMPGVIDAVSGYADGNGVEPTYRAITQYRNKHNPDNHAEVVKISFNPAVISLDMLLKRYFEMHDPTQLNRQGNDIGTQYRSTILTNSQAQYDTAQQVLAAYQPLLTKAGFGKITTVIKPLRQFFPAENYHQDYIAKNPNGYCPDHSTGVRFASDSATKTAATDNSVLLNGQHILVIDSENYCPYCEKFKADVASKYSGDIPLHFRYASNLDGLTVKTPTWATPTIILLQDGKEVYGRQGYLSPDEFYLLLGKFKLGNSEAFNVAFDEGTDGRFCKQYEIFKNTPDGTFVDKLSGAALFDTRDRFDSGTGWLSFTKPVDGAVIEKPDNRYGMRRTEIRAKVSGIHLGHVFNDGPNGKPRYCINATVLDFVPRS</sequence>
<evidence type="ECO:0000256" key="6">
    <source>
        <dbReference type="ARBA" id="ARBA00048782"/>
    </source>
</evidence>
<keyword evidence="8" id="KW-0732">Signal</keyword>
<organism evidence="10 11">
    <name type="scientific">Rheinheimera aquimaris</name>
    <dbReference type="NCBI Taxonomy" id="412437"/>
    <lineage>
        <taxon>Bacteria</taxon>
        <taxon>Pseudomonadati</taxon>
        <taxon>Pseudomonadota</taxon>
        <taxon>Gammaproteobacteria</taxon>
        <taxon>Chromatiales</taxon>
        <taxon>Chromatiaceae</taxon>
        <taxon>Rheinheimera</taxon>
    </lineage>
</organism>
<dbReference type="PANTHER" id="PTHR43774">
    <property type="entry name" value="PEPTIDE METHIONINE SULFOXIDE REDUCTASE"/>
    <property type="match status" value="1"/>
</dbReference>
<dbReference type="Proteomes" id="UP001501169">
    <property type="component" value="Unassembled WGS sequence"/>
</dbReference>
<comment type="catalytic activity">
    <reaction evidence="5">
        <text>L-methionyl-[protein] + [thioredoxin]-disulfide + H2O = L-methionyl-(R)-S-oxide-[protein] + [thioredoxin]-dithiol</text>
        <dbReference type="Rhea" id="RHEA:24164"/>
        <dbReference type="Rhea" id="RHEA-COMP:10698"/>
        <dbReference type="Rhea" id="RHEA-COMP:10700"/>
        <dbReference type="Rhea" id="RHEA-COMP:12313"/>
        <dbReference type="Rhea" id="RHEA-COMP:12314"/>
        <dbReference type="ChEBI" id="CHEBI:15377"/>
        <dbReference type="ChEBI" id="CHEBI:16044"/>
        <dbReference type="ChEBI" id="CHEBI:29950"/>
        <dbReference type="ChEBI" id="CHEBI:45764"/>
        <dbReference type="ChEBI" id="CHEBI:50058"/>
        <dbReference type="EC" id="1.8.4.12"/>
    </reaction>
</comment>
<name>A0ABN1EEJ7_9GAMM</name>
<evidence type="ECO:0000256" key="2">
    <source>
        <dbReference type="ARBA" id="ARBA00023268"/>
    </source>
</evidence>
<dbReference type="InterPro" id="IPR036509">
    <property type="entry name" value="Met_Sox_Rdtase_MsrA_sf"/>
</dbReference>
<accession>A0ABN1EEJ7</accession>
<dbReference type="Pfam" id="PF01625">
    <property type="entry name" value="PMSR"/>
    <property type="match status" value="1"/>
</dbReference>
<protein>
    <recommendedName>
        <fullName evidence="7">Peptide methionine sulfoxide reductase MsrA</fullName>
        <shortName evidence="7">Protein-methionine-S-oxide reductase</shortName>
        <ecNumber evidence="7">1.8.4.11</ecNumber>
    </recommendedName>
    <alternativeName>
        <fullName evidence="7">Peptide-methionine (S)-S-oxide reductase</fullName>
        <shortName evidence="7">Peptide Met(O) reductase</shortName>
    </alternativeName>
</protein>
<feature type="active site" evidence="7">
    <location>
        <position position="42"/>
    </location>
</feature>
<comment type="catalytic activity">
    <reaction evidence="6 7">
        <text>[thioredoxin]-disulfide + L-methionine + H2O = L-methionine (S)-S-oxide + [thioredoxin]-dithiol</text>
        <dbReference type="Rhea" id="RHEA:19993"/>
        <dbReference type="Rhea" id="RHEA-COMP:10698"/>
        <dbReference type="Rhea" id="RHEA-COMP:10700"/>
        <dbReference type="ChEBI" id="CHEBI:15377"/>
        <dbReference type="ChEBI" id="CHEBI:29950"/>
        <dbReference type="ChEBI" id="CHEBI:50058"/>
        <dbReference type="ChEBI" id="CHEBI:57844"/>
        <dbReference type="ChEBI" id="CHEBI:58772"/>
        <dbReference type="EC" id="1.8.4.11"/>
    </reaction>
</comment>
<evidence type="ECO:0000313" key="11">
    <source>
        <dbReference type="Proteomes" id="UP001501169"/>
    </source>
</evidence>
<evidence type="ECO:0000256" key="7">
    <source>
        <dbReference type="HAMAP-Rule" id="MF_01401"/>
    </source>
</evidence>
<evidence type="ECO:0000259" key="9">
    <source>
        <dbReference type="PROSITE" id="PS51790"/>
    </source>
</evidence>
<evidence type="ECO:0000313" key="10">
    <source>
        <dbReference type="EMBL" id="GAA0565053.1"/>
    </source>
</evidence>
<proteinExistence type="inferred from homology"/>
<dbReference type="PROSITE" id="PS51790">
    <property type="entry name" value="MSRB"/>
    <property type="match status" value="1"/>
</dbReference>
<dbReference type="PANTHER" id="PTHR43774:SF1">
    <property type="entry name" value="PEPTIDE METHIONINE SULFOXIDE REDUCTASE MSRA 2"/>
    <property type="match status" value="1"/>
</dbReference>
<dbReference type="Gene3D" id="3.40.30.10">
    <property type="entry name" value="Glutaredoxin"/>
    <property type="match status" value="1"/>
</dbReference>
<dbReference type="HAMAP" id="MF_01401">
    <property type="entry name" value="MsrA"/>
    <property type="match status" value="1"/>
</dbReference>
<dbReference type="RefSeq" id="WP_226768217.1">
    <property type="nucleotide sequence ID" value="NZ_BAAAEO010000007.1"/>
</dbReference>
<keyword evidence="11" id="KW-1185">Reference proteome</keyword>
<dbReference type="SUPFAM" id="SSF51316">
    <property type="entry name" value="Mss4-like"/>
    <property type="match status" value="1"/>
</dbReference>
<dbReference type="EC" id="1.8.4.11" evidence="7"/>
<evidence type="ECO:0000256" key="8">
    <source>
        <dbReference type="SAM" id="SignalP"/>
    </source>
</evidence>
<comment type="caution">
    <text evidence="10">The sequence shown here is derived from an EMBL/GenBank/DDBJ whole genome shotgun (WGS) entry which is preliminary data.</text>
</comment>
<dbReference type="InterPro" id="IPR011057">
    <property type="entry name" value="Mss4-like_sf"/>
</dbReference>
<dbReference type="InterPro" id="IPR002579">
    <property type="entry name" value="Met_Sox_Rdtase_MsrB_dom"/>
</dbReference>
<comment type="similarity">
    <text evidence="7">Belongs to the MsrA Met sulfoxide reductase family.</text>
</comment>
<dbReference type="Pfam" id="PF13098">
    <property type="entry name" value="Thioredoxin_2"/>
    <property type="match status" value="1"/>
</dbReference>
<evidence type="ECO:0000256" key="3">
    <source>
        <dbReference type="ARBA" id="ARBA00024679"/>
    </source>
</evidence>
<dbReference type="InterPro" id="IPR002569">
    <property type="entry name" value="Met_Sox_Rdtase_MsrA_dom"/>
</dbReference>
<dbReference type="SUPFAM" id="SSF52833">
    <property type="entry name" value="Thioredoxin-like"/>
    <property type="match status" value="1"/>
</dbReference>
<evidence type="ECO:0000256" key="1">
    <source>
        <dbReference type="ARBA" id="ARBA00023002"/>
    </source>
</evidence>
<dbReference type="SUPFAM" id="SSF55068">
    <property type="entry name" value="Peptide methionine sulfoxide reductase"/>
    <property type="match status" value="1"/>
</dbReference>
<dbReference type="NCBIfam" id="TIGR00401">
    <property type="entry name" value="msrA"/>
    <property type="match status" value="1"/>
</dbReference>
<dbReference type="Gene3D" id="3.30.1060.10">
    <property type="entry name" value="Peptide methionine sulphoxide reductase MsrA"/>
    <property type="match status" value="1"/>
</dbReference>
<evidence type="ECO:0000256" key="4">
    <source>
        <dbReference type="ARBA" id="ARBA00047806"/>
    </source>
</evidence>
<comment type="function">
    <text evidence="3 7">Has an important function as a repair enzyme for proteins that have been inactivated by oxidation. Catalyzes the reversible oxidation-reduction of methionine sulfoxide in proteins to methionine.</text>
</comment>
<dbReference type="EMBL" id="BAAAEO010000007">
    <property type="protein sequence ID" value="GAA0565053.1"/>
    <property type="molecule type" value="Genomic_DNA"/>
</dbReference>
<dbReference type="Pfam" id="PF01641">
    <property type="entry name" value="SelR"/>
    <property type="match status" value="1"/>
</dbReference>
<comment type="catalytic activity">
    <reaction evidence="4 7">
        <text>L-methionyl-[protein] + [thioredoxin]-disulfide + H2O = L-methionyl-(S)-S-oxide-[protein] + [thioredoxin]-dithiol</text>
        <dbReference type="Rhea" id="RHEA:14217"/>
        <dbReference type="Rhea" id="RHEA-COMP:10698"/>
        <dbReference type="Rhea" id="RHEA-COMP:10700"/>
        <dbReference type="Rhea" id="RHEA-COMP:12313"/>
        <dbReference type="Rhea" id="RHEA-COMP:12315"/>
        <dbReference type="ChEBI" id="CHEBI:15377"/>
        <dbReference type="ChEBI" id="CHEBI:16044"/>
        <dbReference type="ChEBI" id="CHEBI:29950"/>
        <dbReference type="ChEBI" id="CHEBI:44120"/>
        <dbReference type="ChEBI" id="CHEBI:50058"/>
        <dbReference type="EC" id="1.8.4.11"/>
    </reaction>
</comment>